<accession>A0A9X7VYL0</accession>
<dbReference type="GO" id="GO:0071973">
    <property type="term" value="P:bacterial-type flagellum-dependent cell motility"/>
    <property type="evidence" value="ECO:0007669"/>
    <property type="project" value="InterPro"/>
</dbReference>
<proteinExistence type="inferred from homology"/>
<evidence type="ECO:0000256" key="8">
    <source>
        <dbReference type="ARBA" id="ARBA00022989"/>
    </source>
</evidence>
<gene>
    <name evidence="11" type="ORF">JZ786_24235</name>
</gene>
<dbReference type="AlphaFoldDB" id="A0A9X7VYL0"/>
<keyword evidence="11" id="KW-0969">Cilium</keyword>
<evidence type="ECO:0000313" key="12">
    <source>
        <dbReference type="Proteomes" id="UP000663505"/>
    </source>
</evidence>
<dbReference type="EMBL" id="CP071182">
    <property type="protein sequence ID" value="QSO47454.1"/>
    <property type="molecule type" value="Genomic_DNA"/>
</dbReference>
<dbReference type="Proteomes" id="UP000663505">
    <property type="component" value="Chromosome"/>
</dbReference>
<evidence type="ECO:0000313" key="11">
    <source>
        <dbReference type="EMBL" id="QSO47454.1"/>
    </source>
</evidence>
<dbReference type="GO" id="GO:0005886">
    <property type="term" value="C:plasma membrane"/>
    <property type="evidence" value="ECO:0007669"/>
    <property type="project" value="UniProtKB-SubCell"/>
</dbReference>
<keyword evidence="5 10" id="KW-0145">Chemotaxis</keyword>
<keyword evidence="11" id="KW-0966">Cell projection</keyword>
<organism evidence="11 12">
    <name type="scientific">Alicyclobacillus mengziensis</name>
    <dbReference type="NCBI Taxonomy" id="2931921"/>
    <lineage>
        <taxon>Bacteria</taxon>
        <taxon>Bacillati</taxon>
        <taxon>Bacillota</taxon>
        <taxon>Bacilli</taxon>
        <taxon>Bacillales</taxon>
        <taxon>Alicyclobacillaceae</taxon>
        <taxon>Alicyclobacillus</taxon>
    </lineage>
</organism>
<name>A0A9X7VYL0_9BACL</name>
<comment type="function">
    <text evidence="1 10">Controls the rotational direction of flagella during chemotaxis.</text>
</comment>
<reference evidence="11 12" key="1">
    <citation type="submission" date="2021-02" db="EMBL/GenBank/DDBJ databases">
        <title>Alicyclobacillus curvatus sp. nov. and Alicyclobacillus mengziensis sp. nov., two acidophilic bacteria isolated from acid mine drainage.</title>
        <authorList>
            <person name="Huang Y."/>
        </authorList>
    </citation>
    <scope>NUCLEOTIDE SEQUENCE [LARGE SCALE GENOMIC DNA]</scope>
    <source>
        <strain evidence="11 12">S30H14</strain>
    </source>
</reference>
<evidence type="ECO:0000256" key="9">
    <source>
        <dbReference type="ARBA" id="ARBA00023136"/>
    </source>
</evidence>
<dbReference type="GO" id="GO:0009425">
    <property type="term" value="C:bacterial-type flagellum basal body"/>
    <property type="evidence" value="ECO:0007669"/>
    <property type="project" value="InterPro"/>
</dbReference>
<keyword evidence="11" id="KW-0282">Flagellum</keyword>
<feature type="transmembrane region" description="Helical" evidence="10">
    <location>
        <begin position="6"/>
        <end position="26"/>
    </location>
</feature>
<evidence type="ECO:0000256" key="6">
    <source>
        <dbReference type="ARBA" id="ARBA00022692"/>
    </source>
</evidence>
<evidence type="ECO:0000256" key="7">
    <source>
        <dbReference type="ARBA" id="ARBA00022779"/>
    </source>
</evidence>
<keyword evidence="7 10" id="KW-0283">Flagellar rotation</keyword>
<dbReference type="RefSeq" id="WP_206656804.1">
    <property type="nucleotide sequence ID" value="NZ_CP071182.1"/>
</dbReference>
<keyword evidence="6 10" id="KW-0812">Transmembrane</keyword>
<comment type="similarity">
    <text evidence="3 10">Belongs to the FliL family.</text>
</comment>
<dbReference type="Pfam" id="PF03748">
    <property type="entry name" value="FliL"/>
    <property type="match status" value="1"/>
</dbReference>
<evidence type="ECO:0000256" key="4">
    <source>
        <dbReference type="ARBA" id="ARBA00022475"/>
    </source>
</evidence>
<keyword evidence="12" id="KW-1185">Reference proteome</keyword>
<evidence type="ECO:0000256" key="3">
    <source>
        <dbReference type="ARBA" id="ARBA00008281"/>
    </source>
</evidence>
<keyword evidence="4 10" id="KW-1003">Cell membrane</keyword>
<dbReference type="InterPro" id="IPR005503">
    <property type="entry name" value="FliL"/>
</dbReference>
<keyword evidence="8 10" id="KW-1133">Transmembrane helix</keyword>
<evidence type="ECO:0000256" key="5">
    <source>
        <dbReference type="ARBA" id="ARBA00022500"/>
    </source>
</evidence>
<protein>
    <recommendedName>
        <fullName evidence="10">Flagellar protein FliL</fullName>
    </recommendedName>
</protein>
<sequence length="140" mass="15059">MLKKFWVIMAIVLGISAMTVGGALYIRGKKSTPVKAPSVAELQKWQVPLPQVTTNTSNGGLVQATLTIQAIGGKSAKDVQTDASVLLNSINMVIHNDPSSEFLSKAGLITFQNQVLEAIHTDLPKNEIKSVYITQIIEQG</sequence>
<dbReference type="KEGG" id="afx:JZ786_24235"/>
<evidence type="ECO:0000256" key="1">
    <source>
        <dbReference type="ARBA" id="ARBA00002254"/>
    </source>
</evidence>
<keyword evidence="9 10" id="KW-0472">Membrane</keyword>
<comment type="subcellular location">
    <subcellularLocation>
        <location evidence="2">Cell membrane</location>
        <topology evidence="2">Single-pass membrane protein</topology>
    </subcellularLocation>
</comment>
<evidence type="ECO:0000256" key="2">
    <source>
        <dbReference type="ARBA" id="ARBA00004162"/>
    </source>
</evidence>
<evidence type="ECO:0000256" key="10">
    <source>
        <dbReference type="RuleBase" id="RU364125"/>
    </source>
</evidence>
<dbReference type="GO" id="GO:0006935">
    <property type="term" value="P:chemotaxis"/>
    <property type="evidence" value="ECO:0007669"/>
    <property type="project" value="UniProtKB-KW"/>
</dbReference>